<keyword evidence="1" id="KW-0805">Transcription regulation</keyword>
<dbReference type="Pfam" id="PF13377">
    <property type="entry name" value="Peripla_BP_3"/>
    <property type="match status" value="1"/>
</dbReference>
<dbReference type="SMART" id="SM00354">
    <property type="entry name" value="HTH_LACI"/>
    <property type="match status" value="1"/>
</dbReference>
<dbReference type="OrthoDB" id="9803256at2"/>
<dbReference type="SUPFAM" id="SSF47413">
    <property type="entry name" value="lambda repressor-like DNA-binding domains"/>
    <property type="match status" value="1"/>
</dbReference>
<dbReference type="SUPFAM" id="SSF53822">
    <property type="entry name" value="Periplasmic binding protein-like I"/>
    <property type="match status" value="1"/>
</dbReference>
<dbReference type="InterPro" id="IPR046335">
    <property type="entry name" value="LacI/GalR-like_sensor"/>
</dbReference>
<dbReference type="InterPro" id="IPR010982">
    <property type="entry name" value="Lambda_DNA-bd_dom_sf"/>
</dbReference>
<evidence type="ECO:0000313" key="6">
    <source>
        <dbReference type="Proteomes" id="UP000050454"/>
    </source>
</evidence>
<keyword evidence="2" id="KW-0238">DNA-binding</keyword>
<dbReference type="EMBL" id="LGTQ01000012">
    <property type="protein sequence ID" value="KPM47277.1"/>
    <property type="molecule type" value="Genomic_DNA"/>
</dbReference>
<dbReference type="RefSeq" id="WP_055150113.1">
    <property type="nucleotide sequence ID" value="NZ_JXSZ01000012.1"/>
</dbReference>
<protein>
    <recommendedName>
        <fullName evidence="4">HTH lacI-type domain-containing protein</fullName>
    </recommendedName>
</protein>
<dbReference type="Proteomes" id="UP000050454">
    <property type="component" value="Unassembled WGS sequence"/>
</dbReference>
<accession>A0A0P7BS68</accession>
<evidence type="ECO:0000256" key="2">
    <source>
        <dbReference type="ARBA" id="ARBA00023125"/>
    </source>
</evidence>
<reference evidence="5 6" key="1">
    <citation type="submission" date="2015-07" db="EMBL/GenBank/DDBJ databases">
        <title>The draft genome sequence of Leadbetterella sp. JN14-9.</title>
        <authorList>
            <person name="Liu Y."/>
            <person name="Du J."/>
            <person name="Shao Z."/>
        </authorList>
    </citation>
    <scope>NUCLEOTIDE SEQUENCE [LARGE SCALE GENOMIC DNA]</scope>
    <source>
        <strain evidence="5 6">JN14-9</strain>
    </source>
</reference>
<dbReference type="Gene3D" id="1.10.260.40">
    <property type="entry name" value="lambda repressor-like DNA-binding domains"/>
    <property type="match status" value="1"/>
</dbReference>
<dbReference type="PANTHER" id="PTHR30146">
    <property type="entry name" value="LACI-RELATED TRANSCRIPTIONAL REPRESSOR"/>
    <property type="match status" value="1"/>
</dbReference>
<dbReference type="STRING" id="1605367.AFM12_15895"/>
<feature type="domain" description="HTH lacI-type" evidence="4">
    <location>
        <begin position="4"/>
        <end position="58"/>
    </location>
</feature>
<dbReference type="CDD" id="cd01392">
    <property type="entry name" value="HTH_LacI"/>
    <property type="match status" value="1"/>
</dbReference>
<keyword evidence="6" id="KW-1185">Reference proteome</keyword>
<evidence type="ECO:0000256" key="3">
    <source>
        <dbReference type="ARBA" id="ARBA00023163"/>
    </source>
</evidence>
<dbReference type="InterPro" id="IPR000843">
    <property type="entry name" value="HTH_LacI"/>
</dbReference>
<dbReference type="AlphaFoldDB" id="A0A0P7BS68"/>
<evidence type="ECO:0000313" key="5">
    <source>
        <dbReference type="EMBL" id="KPM47277.1"/>
    </source>
</evidence>
<dbReference type="PROSITE" id="PS50932">
    <property type="entry name" value="HTH_LACI_2"/>
    <property type="match status" value="1"/>
</dbReference>
<dbReference type="Gene3D" id="3.40.50.2300">
    <property type="match status" value="2"/>
</dbReference>
<dbReference type="CDD" id="cd06267">
    <property type="entry name" value="PBP1_LacI_sugar_binding-like"/>
    <property type="match status" value="1"/>
</dbReference>
<gene>
    <name evidence="5" type="ORF">AFM12_15895</name>
</gene>
<dbReference type="InterPro" id="IPR028082">
    <property type="entry name" value="Peripla_BP_I"/>
</dbReference>
<proteinExistence type="predicted"/>
<sequence>MKKITLKELAEVLNMSVSTVSRALSDHPDISEGTKKKVKEASVLYNYTPNLRARYLRTKSSGLVALILPEYNMFFIPALMKAISDVVNEQNYSLLIFQSDDSYEKELDIIEYCNQISVDGILLSIGTGFDHKKDLMELSTGGAPIVLLDRVWPNERISHVSIEGEKISERAVKYLSDMGHQHIIGVFGSMDLTITKTRHKGFLDGLKDFDQKVKGKALIIEADDDVENVLSKILKENPETTALYLMSDEVAMKVYYFLNKNGYRIPEDISVLSISDGTLPFLIHPKITHFYHSPTEIGRRAATILFEQMKSNEPSVQDVRIECELVELDSVKNLKEAAKG</sequence>
<name>A0A0P7BS68_9BACT</name>
<evidence type="ECO:0000256" key="1">
    <source>
        <dbReference type="ARBA" id="ARBA00023015"/>
    </source>
</evidence>
<keyword evidence="3" id="KW-0804">Transcription</keyword>
<dbReference type="GO" id="GO:0003700">
    <property type="term" value="F:DNA-binding transcription factor activity"/>
    <property type="evidence" value="ECO:0007669"/>
    <property type="project" value="TreeGrafter"/>
</dbReference>
<dbReference type="Pfam" id="PF00356">
    <property type="entry name" value="LacI"/>
    <property type="match status" value="1"/>
</dbReference>
<comment type="caution">
    <text evidence="5">The sequence shown here is derived from an EMBL/GenBank/DDBJ whole genome shotgun (WGS) entry which is preliminary data.</text>
</comment>
<dbReference type="GO" id="GO:0000976">
    <property type="term" value="F:transcription cis-regulatory region binding"/>
    <property type="evidence" value="ECO:0007669"/>
    <property type="project" value="TreeGrafter"/>
</dbReference>
<dbReference type="PANTHER" id="PTHR30146:SF109">
    <property type="entry name" value="HTH-TYPE TRANSCRIPTIONAL REGULATOR GALS"/>
    <property type="match status" value="1"/>
</dbReference>
<organism evidence="5 6">
    <name type="scientific">Jiulongibacter sediminis</name>
    <dbReference type="NCBI Taxonomy" id="1605367"/>
    <lineage>
        <taxon>Bacteria</taxon>
        <taxon>Pseudomonadati</taxon>
        <taxon>Bacteroidota</taxon>
        <taxon>Cytophagia</taxon>
        <taxon>Cytophagales</taxon>
        <taxon>Leadbetterellaceae</taxon>
        <taxon>Jiulongibacter</taxon>
    </lineage>
</organism>
<evidence type="ECO:0000259" key="4">
    <source>
        <dbReference type="PROSITE" id="PS50932"/>
    </source>
</evidence>